<dbReference type="InterPro" id="IPR004602">
    <property type="entry name" value="UvrA"/>
</dbReference>
<evidence type="ECO:0000256" key="14">
    <source>
        <dbReference type="ARBA" id="ARBA00023236"/>
    </source>
</evidence>
<keyword evidence="3 18" id="KW-0479">Metal-binding</keyword>
<dbReference type="PROSITE" id="PS00211">
    <property type="entry name" value="ABC_TRANSPORTER_1"/>
    <property type="match status" value="2"/>
</dbReference>
<evidence type="ECO:0000256" key="12">
    <source>
        <dbReference type="ARBA" id="ARBA00023125"/>
    </source>
</evidence>
<keyword evidence="8 18" id="KW-0863">Zinc-finger</keyword>
<dbReference type="AlphaFoldDB" id="A0A1W9KU46"/>
<feature type="domain" description="ABC transporter" evidence="19">
    <location>
        <begin position="715"/>
        <end position="1048"/>
    </location>
</feature>
<dbReference type="Proteomes" id="UP000192505">
    <property type="component" value="Unassembled WGS sequence"/>
</dbReference>
<proteinExistence type="inferred from homology"/>
<dbReference type="InterPro" id="IPR013815">
    <property type="entry name" value="ATP_grasp_subdomain_1"/>
</dbReference>
<keyword evidence="13 18" id="KW-0234">DNA repair</keyword>
<evidence type="ECO:0000256" key="4">
    <source>
        <dbReference type="ARBA" id="ARBA00022737"/>
    </source>
</evidence>
<dbReference type="GO" id="GO:0009380">
    <property type="term" value="C:excinuclease repair complex"/>
    <property type="evidence" value="ECO:0007669"/>
    <property type="project" value="InterPro"/>
</dbReference>
<dbReference type="GO" id="GO:0009432">
    <property type="term" value="P:SOS response"/>
    <property type="evidence" value="ECO:0007669"/>
    <property type="project" value="UniProtKB-UniRule"/>
</dbReference>
<gene>
    <name evidence="18" type="primary">uvrA</name>
    <name evidence="20" type="ORF">BWK72_09770</name>
</gene>
<keyword evidence="10 18" id="KW-0067">ATP-binding</keyword>
<dbReference type="GO" id="GO:0005737">
    <property type="term" value="C:cytoplasm"/>
    <property type="evidence" value="ECO:0007669"/>
    <property type="project" value="UniProtKB-SubCell"/>
</dbReference>
<dbReference type="Pfam" id="PF17755">
    <property type="entry name" value="UvrA_DNA-bind"/>
    <property type="match status" value="1"/>
</dbReference>
<comment type="function">
    <text evidence="18">The UvrABC repair system catalyzes the recognition and processing of DNA lesions. UvrA is an ATPase and a DNA-binding protein. A damage recognition complex composed of 2 UvrA and 2 UvrB subunits scans DNA for abnormalities. When the presence of a lesion has been verified by UvrB, the UvrA molecules dissociate.</text>
</comment>
<evidence type="ECO:0000256" key="6">
    <source>
        <dbReference type="ARBA" id="ARBA00022763"/>
    </source>
</evidence>
<dbReference type="Gene3D" id="3.30.1490.20">
    <property type="entry name" value="ATP-grasp fold, A domain"/>
    <property type="match status" value="1"/>
</dbReference>
<dbReference type="PANTHER" id="PTHR43152:SF3">
    <property type="entry name" value="UVRABC SYSTEM PROTEIN A"/>
    <property type="match status" value="1"/>
</dbReference>
<keyword evidence="2 18" id="KW-0963">Cytoplasm</keyword>
<dbReference type="Gene3D" id="1.20.1580.10">
    <property type="entry name" value="ABC transporter ATPase like domain"/>
    <property type="match status" value="2"/>
</dbReference>
<evidence type="ECO:0000256" key="7">
    <source>
        <dbReference type="ARBA" id="ARBA00022769"/>
    </source>
</evidence>
<evidence type="ECO:0000256" key="9">
    <source>
        <dbReference type="ARBA" id="ARBA00022833"/>
    </source>
</evidence>
<reference evidence="20 21" key="1">
    <citation type="submission" date="2017-01" db="EMBL/GenBank/DDBJ databases">
        <title>Novel large sulfur bacteria in the metagenomes of groundwater-fed chemosynthetic microbial mats in the Lake Huron basin.</title>
        <authorList>
            <person name="Sharrar A.M."/>
            <person name="Flood B.E."/>
            <person name="Bailey J.V."/>
            <person name="Jones D.S."/>
            <person name="Biddanda B."/>
            <person name="Ruberg S.A."/>
            <person name="Marcus D.N."/>
            <person name="Dick G.J."/>
        </authorList>
    </citation>
    <scope>NUCLEOTIDE SEQUENCE [LARGE SCALE GENOMIC DNA]</scope>
    <source>
        <strain evidence="20">A7</strain>
    </source>
</reference>
<feature type="binding site" evidence="18">
    <location>
        <begin position="55"/>
        <end position="62"/>
    </location>
    <ligand>
        <name>ATP</name>
        <dbReference type="ChEBI" id="CHEBI:30616"/>
    </ligand>
</feature>
<dbReference type="PROSITE" id="PS50893">
    <property type="entry name" value="ABC_TRANSPORTER_2"/>
    <property type="match status" value="1"/>
</dbReference>
<dbReference type="FunFam" id="3.40.50.300:FF:000028">
    <property type="entry name" value="UvrABC system protein A"/>
    <property type="match status" value="1"/>
</dbReference>
<dbReference type="InterPro" id="IPR041102">
    <property type="entry name" value="UvrA_inter"/>
</dbReference>
<evidence type="ECO:0000256" key="1">
    <source>
        <dbReference type="ARBA" id="ARBA00004496"/>
    </source>
</evidence>
<dbReference type="GO" id="GO:0005524">
    <property type="term" value="F:ATP binding"/>
    <property type="evidence" value="ECO:0007669"/>
    <property type="project" value="UniProtKB-UniRule"/>
</dbReference>
<evidence type="ECO:0000256" key="10">
    <source>
        <dbReference type="ARBA" id="ARBA00022840"/>
    </source>
</evidence>
<keyword evidence="14 18" id="KW-0742">SOS response</keyword>
<keyword evidence="7 18" id="KW-0228">DNA excision</keyword>
<evidence type="ECO:0000256" key="15">
    <source>
        <dbReference type="ARBA" id="ARBA00038000"/>
    </source>
</evidence>
<dbReference type="GO" id="GO:0008270">
    <property type="term" value="F:zinc ion binding"/>
    <property type="evidence" value="ECO:0007669"/>
    <property type="project" value="UniProtKB-UniRule"/>
</dbReference>
<accession>A0A1W9KU46</accession>
<keyword evidence="11 18" id="KW-0267">Excision nuclease</keyword>
<feature type="zinc finger region" description="C4-type" evidence="18">
    <location>
        <begin position="851"/>
        <end position="877"/>
    </location>
</feature>
<dbReference type="FunFam" id="1.10.8.280:FF:000001">
    <property type="entry name" value="UvrABC system protein A"/>
    <property type="match status" value="1"/>
</dbReference>
<organism evidence="20 21">
    <name type="scientific">Rhodoferax ferrireducens</name>
    <dbReference type="NCBI Taxonomy" id="192843"/>
    <lineage>
        <taxon>Bacteria</taxon>
        <taxon>Pseudomonadati</taxon>
        <taxon>Pseudomonadota</taxon>
        <taxon>Betaproteobacteria</taxon>
        <taxon>Burkholderiales</taxon>
        <taxon>Comamonadaceae</taxon>
        <taxon>Rhodoferax</taxon>
    </lineage>
</organism>
<dbReference type="Gene3D" id="3.40.50.300">
    <property type="entry name" value="P-loop containing nucleotide triphosphate hydrolases"/>
    <property type="match status" value="2"/>
</dbReference>
<dbReference type="Pfam" id="PF17760">
    <property type="entry name" value="UvrA_inter"/>
    <property type="match status" value="1"/>
</dbReference>
<keyword evidence="6 18" id="KW-0227">DNA damage</keyword>
<dbReference type="InterPro" id="IPR017871">
    <property type="entry name" value="ABC_transporter-like_CS"/>
</dbReference>
<dbReference type="SUPFAM" id="SSF52540">
    <property type="entry name" value="P-loop containing nucleoside triphosphate hydrolases"/>
    <property type="match status" value="2"/>
</dbReference>
<dbReference type="GO" id="GO:0016887">
    <property type="term" value="F:ATP hydrolysis activity"/>
    <property type="evidence" value="ECO:0007669"/>
    <property type="project" value="InterPro"/>
</dbReference>
<protein>
    <recommendedName>
        <fullName evidence="16 18">UvrABC system protein A</fullName>
        <shortName evidence="18">UvrA protein</shortName>
    </recommendedName>
    <alternativeName>
        <fullName evidence="17 18">Excinuclease ABC subunit A</fullName>
    </alternativeName>
</protein>
<dbReference type="EMBL" id="MTEI01000005">
    <property type="protein sequence ID" value="OQW88033.1"/>
    <property type="molecule type" value="Genomic_DNA"/>
</dbReference>
<evidence type="ECO:0000256" key="5">
    <source>
        <dbReference type="ARBA" id="ARBA00022741"/>
    </source>
</evidence>
<feature type="binding site" evidence="18">
    <location>
        <begin position="748"/>
        <end position="755"/>
    </location>
    <ligand>
        <name>ATP</name>
        <dbReference type="ChEBI" id="CHEBI:30616"/>
    </ligand>
</feature>
<evidence type="ECO:0000313" key="21">
    <source>
        <dbReference type="Proteomes" id="UP000192505"/>
    </source>
</evidence>
<evidence type="ECO:0000256" key="3">
    <source>
        <dbReference type="ARBA" id="ARBA00022723"/>
    </source>
</evidence>
<evidence type="ECO:0000256" key="16">
    <source>
        <dbReference type="ARBA" id="ARBA00039316"/>
    </source>
</evidence>
<evidence type="ECO:0000256" key="8">
    <source>
        <dbReference type="ARBA" id="ARBA00022771"/>
    </source>
</evidence>
<feature type="zinc finger region" description="C4-type" evidence="18">
    <location>
        <begin position="316"/>
        <end position="343"/>
    </location>
</feature>
<evidence type="ECO:0000259" key="19">
    <source>
        <dbReference type="PROSITE" id="PS50893"/>
    </source>
</evidence>
<evidence type="ECO:0000256" key="2">
    <source>
        <dbReference type="ARBA" id="ARBA00022490"/>
    </source>
</evidence>
<evidence type="ECO:0000256" key="11">
    <source>
        <dbReference type="ARBA" id="ARBA00022881"/>
    </source>
</evidence>
<dbReference type="CDD" id="cd03270">
    <property type="entry name" value="ABC_UvrA_I"/>
    <property type="match status" value="1"/>
</dbReference>
<name>A0A1W9KU46_9BURK</name>
<keyword evidence="5 18" id="KW-0547">Nucleotide-binding</keyword>
<dbReference type="GO" id="GO:0006289">
    <property type="term" value="P:nucleotide-excision repair"/>
    <property type="evidence" value="ECO:0007669"/>
    <property type="project" value="UniProtKB-UniRule"/>
</dbReference>
<evidence type="ECO:0000256" key="13">
    <source>
        <dbReference type="ARBA" id="ARBA00023204"/>
    </source>
</evidence>
<dbReference type="Gene3D" id="1.10.8.280">
    <property type="entry name" value="ABC transporter ATPase domain-like"/>
    <property type="match status" value="1"/>
</dbReference>
<dbReference type="PANTHER" id="PTHR43152">
    <property type="entry name" value="UVRABC SYSTEM PROTEIN A"/>
    <property type="match status" value="1"/>
</dbReference>
<dbReference type="CDD" id="cd03271">
    <property type="entry name" value="ABC_UvrA_II"/>
    <property type="match status" value="1"/>
</dbReference>
<comment type="subcellular location">
    <subcellularLocation>
        <location evidence="1 18">Cytoplasm</location>
    </subcellularLocation>
</comment>
<comment type="subunit">
    <text evidence="18">Forms a heterotetramer with UvrB during the search for lesions.</text>
</comment>
<dbReference type="HAMAP" id="MF_00205">
    <property type="entry name" value="UvrA"/>
    <property type="match status" value="1"/>
</dbReference>
<dbReference type="InterPro" id="IPR027417">
    <property type="entry name" value="P-loop_NTPase"/>
</dbReference>
<evidence type="ECO:0000256" key="18">
    <source>
        <dbReference type="HAMAP-Rule" id="MF_00205"/>
    </source>
</evidence>
<comment type="similarity">
    <text evidence="15 18">Belongs to the ABC transporter superfamily. UvrA family.</text>
</comment>
<dbReference type="FunFam" id="1.20.1580.10:FF:000002">
    <property type="entry name" value="UvrABC system protein A"/>
    <property type="match status" value="1"/>
</dbReference>
<dbReference type="InterPro" id="IPR041552">
    <property type="entry name" value="UvrA_DNA-bd"/>
</dbReference>
<sequence length="1051" mass="114701">MNTPEDGKYLAPATEGKYLAHALQHHNISIRGARTHNLKNIDLDIPRNQLVVITGLSGSGKSSLAFDTLYAEGQRRYVESLSTYARQFLQLMDKPDVDVIEGLSPAISIEQKATSHNPRSTVGTVTEIHDYLRLLFARAGTPYCPEHGLPLQSQTVSQMVDTTLALPEGTRLMILAPLAREKKGEFLDVFADMQAQGYVRFRVNGVACEFDQLPTLKKTEKHDIDVVIDRIKVRHAPPSSVSAPNTPEGEDAVLDADILAAHAEFAALKQRLAESFEAALRLANGRAIVLEMHSSSPNQDVGYKPKEHLFNAKFACPICSYSIAELEPRLFSFNSPVGACPSCDGLGQQDFFDPVRVVAFPTLSLASGAIKGWDRRNAYYFAMLESLAAHYKFDIDQAFEALPAAVQQAVLQGSGEEEIKFAYAMESGSNVGKKVSKKHPFEGIIPNMQRRYRETDSSVVREDLARYRSTQPCPDCGGSRLRKEARHVKIGEGAQARAIFELSHQTLAECFGYFQTLSMHGAKGDIAAKIVREISLRLKFLNDVGLTYLSLDRSAETLSGGESQRIRLASQIGSGLTGVMYVLDEPSIGLHQRDNDRLIDTLKHLRDIGNSVLVVEHDEDMMRAADQIIDLGPGAGVHGGRVMAQGTFDEVKANPNSLTGQYLAQTLKIDVPAKRTAWLPTQAPKPFNGGKPSRFAPSPAALRRAEREAVHNATLGDKQALKVIGACGHNLRGVDVAFPVGLFTCVTGVSGSGKSTLVNDTLYKAVARTIYRAHDEPSEHVAIEGIEYFDKVINVDQSPIGRTPRSNPATYTGLFTPIRELMAEVPTARERGYGPGRFSFNVSQASGGGRCEACEGDGMVKVEMHFLPDVYVPCDVCAGKRYNRETLEVLYKGKNIAQILDLTVEAAHEFFKAVPTIERKLHTLLDVGLSYIRLGQAATTLSGGEAQRVKLALELSKRDTGRTLYILDEPTTGLHFADIKLLLQVLHQLRDAGNTIVVIEHNLDVIKTADWLIDMGPEGGSGGGTVVGVGTPETLAANAASHTGRYLARLL</sequence>
<dbReference type="InterPro" id="IPR003439">
    <property type="entry name" value="ABC_transporter-like_ATP-bd"/>
</dbReference>
<keyword evidence="12 18" id="KW-0238">DNA-binding</keyword>
<dbReference type="GO" id="GO:0009381">
    <property type="term" value="F:excinuclease ABC activity"/>
    <property type="evidence" value="ECO:0007669"/>
    <property type="project" value="UniProtKB-UniRule"/>
</dbReference>
<keyword evidence="4 18" id="KW-0677">Repeat</keyword>
<comment type="caution">
    <text evidence="20">The sequence shown here is derived from an EMBL/GenBank/DDBJ whole genome shotgun (WGS) entry which is preliminary data.</text>
</comment>
<keyword evidence="9 18" id="KW-0862">Zinc</keyword>
<evidence type="ECO:0000256" key="17">
    <source>
        <dbReference type="ARBA" id="ARBA00042156"/>
    </source>
</evidence>
<dbReference type="GO" id="GO:0003677">
    <property type="term" value="F:DNA binding"/>
    <property type="evidence" value="ECO:0007669"/>
    <property type="project" value="UniProtKB-UniRule"/>
</dbReference>
<evidence type="ECO:0000313" key="20">
    <source>
        <dbReference type="EMBL" id="OQW88033.1"/>
    </source>
</evidence>